<dbReference type="Pfam" id="PF08241">
    <property type="entry name" value="Methyltransf_11"/>
    <property type="match status" value="1"/>
</dbReference>
<gene>
    <name evidence="2" type="ORF">JQC93_01165</name>
</gene>
<accession>A0ABS2HBN0</accession>
<dbReference type="GO" id="GO:0032259">
    <property type="term" value="P:methylation"/>
    <property type="evidence" value="ECO:0007669"/>
    <property type="project" value="UniProtKB-KW"/>
</dbReference>
<dbReference type="InterPro" id="IPR050508">
    <property type="entry name" value="Methyltransf_Superfamily"/>
</dbReference>
<dbReference type="InterPro" id="IPR029063">
    <property type="entry name" value="SAM-dependent_MTases_sf"/>
</dbReference>
<dbReference type="EMBL" id="JAFEUM010000001">
    <property type="protein sequence ID" value="MBM7035000.1"/>
    <property type="molecule type" value="Genomic_DNA"/>
</dbReference>
<protein>
    <submittedName>
        <fullName evidence="2">Class I SAM-dependent methyltransferase</fullName>
    </submittedName>
</protein>
<evidence type="ECO:0000259" key="1">
    <source>
        <dbReference type="Pfam" id="PF08241"/>
    </source>
</evidence>
<keyword evidence="2" id="KW-0489">Methyltransferase</keyword>
<dbReference type="PANTHER" id="PTHR42912">
    <property type="entry name" value="METHYLTRANSFERASE"/>
    <property type="match status" value="1"/>
</dbReference>
<evidence type="ECO:0000313" key="2">
    <source>
        <dbReference type="EMBL" id="MBM7035000.1"/>
    </source>
</evidence>
<dbReference type="PANTHER" id="PTHR42912:SF93">
    <property type="entry name" value="N6-ADENOSINE-METHYLTRANSFERASE TMT1A"/>
    <property type="match status" value="1"/>
</dbReference>
<dbReference type="GO" id="GO:0008168">
    <property type="term" value="F:methyltransferase activity"/>
    <property type="evidence" value="ECO:0007669"/>
    <property type="project" value="UniProtKB-KW"/>
</dbReference>
<dbReference type="RefSeq" id="WP_205156643.1">
    <property type="nucleotide sequence ID" value="NZ_JAFEUM010000001.1"/>
</dbReference>
<dbReference type="SUPFAM" id="SSF53335">
    <property type="entry name" value="S-adenosyl-L-methionine-dependent methyltransferases"/>
    <property type="match status" value="1"/>
</dbReference>
<dbReference type="Proteomes" id="UP000809621">
    <property type="component" value="Unassembled WGS sequence"/>
</dbReference>
<dbReference type="InterPro" id="IPR013216">
    <property type="entry name" value="Methyltransf_11"/>
</dbReference>
<comment type="caution">
    <text evidence="2">The sequence shown here is derived from an EMBL/GenBank/DDBJ whole genome shotgun (WGS) entry which is preliminary data.</text>
</comment>
<keyword evidence="3" id="KW-1185">Reference proteome</keyword>
<dbReference type="Gene3D" id="3.40.50.150">
    <property type="entry name" value="Vaccinia Virus protein VP39"/>
    <property type="match status" value="1"/>
</dbReference>
<dbReference type="CDD" id="cd02440">
    <property type="entry name" value="AdoMet_MTases"/>
    <property type="match status" value="1"/>
</dbReference>
<evidence type="ECO:0000313" key="3">
    <source>
        <dbReference type="Proteomes" id="UP000809621"/>
    </source>
</evidence>
<proteinExistence type="predicted"/>
<keyword evidence="2" id="KW-0808">Transferase</keyword>
<organism evidence="2 3">
    <name type="scientific">Vibrio ulleungensis</name>
    <dbReference type="NCBI Taxonomy" id="2807619"/>
    <lineage>
        <taxon>Bacteria</taxon>
        <taxon>Pseudomonadati</taxon>
        <taxon>Pseudomonadota</taxon>
        <taxon>Gammaproteobacteria</taxon>
        <taxon>Vibrionales</taxon>
        <taxon>Vibrionaceae</taxon>
        <taxon>Vibrio</taxon>
    </lineage>
</organism>
<sequence length="191" mass="21461">MNNWNSVANTVQFNLEISTKDLMDHAPIGSNILDFGCGYGRISNQLYSLGYRKIVGVDSSEKMINRGSFDFPHLDLRFSNADTLPFPDAKFDVVFTCAVFTCIDQLEKRQRIFDELVRVTKPNGIIYIAEFSSPQSSKFLSGQGVPMWHSSHHELEELASNLVIELSRLTDTNTMTGHKSSASHIIARKTI</sequence>
<reference evidence="2 3" key="1">
    <citation type="submission" date="2021-02" db="EMBL/GenBank/DDBJ databases">
        <authorList>
            <person name="Park J.-S."/>
        </authorList>
    </citation>
    <scope>NUCLEOTIDE SEQUENCE [LARGE SCALE GENOMIC DNA]</scope>
    <source>
        <strain evidence="2 3">188UL20-2</strain>
    </source>
</reference>
<feature type="domain" description="Methyltransferase type 11" evidence="1">
    <location>
        <begin position="33"/>
        <end position="128"/>
    </location>
</feature>
<name>A0ABS2HBN0_9VIBR</name>